<dbReference type="GO" id="GO:0030288">
    <property type="term" value="C:outer membrane-bounded periplasmic space"/>
    <property type="evidence" value="ECO:0007669"/>
    <property type="project" value="TreeGrafter"/>
</dbReference>
<evidence type="ECO:0000256" key="9">
    <source>
        <dbReference type="ARBA" id="ARBA00022984"/>
    </source>
</evidence>
<evidence type="ECO:0000256" key="2">
    <source>
        <dbReference type="ARBA" id="ARBA00007739"/>
    </source>
</evidence>
<evidence type="ECO:0000256" key="8">
    <source>
        <dbReference type="ARBA" id="ARBA00022960"/>
    </source>
</evidence>
<keyword evidence="8" id="KW-0133">Cell shape</keyword>
<feature type="region of interest" description="Disordered" evidence="14">
    <location>
        <begin position="694"/>
        <end position="766"/>
    </location>
</feature>
<dbReference type="PANTHER" id="PTHR32282:SF29">
    <property type="entry name" value="PENICILLIN-BINDING PROTEIN 1A"/>
    <property type="match status" value="1"/>
</dbReference>
<keyword evidence="15" id="KW-1133">Transmembrane helix</keyword>
<feature type="compositionally biased region" description="Polar residues" evidence="14">
    <location>
        <begin position="7"/>
        <end position="26"/>
    </location>
</feature>
<keyword evidence="9" id="KW-0573">Peptidoglycan synthesis</keyword>
<evidence type="ECO:0000313" key="18">
    <source>
        <dbReference type="EMBL" id="MBC1777781.1"/>
    </source>
</evidence>
<evidence type="ECO:0000256" key="15">
    <source>
        <dbReference type="SAM" id="Phobius"/>
    </source>
</evidence>
<dbReference type="Gene3D" id="3.40.710.10">
    <property type="entry name" value="DD-peptidase/beta-lactamase superfamily"/>
    <property type="match status" value="1"/>
</dbReference>
<feature type="compositionally biased region" description="Polar residues" evidence="14">
    <location>
        <begin position="831"/>
        <end position="841"/>
    </location>
</feature>
<feature type="transmembrane region" description="Helical" evidence="15">
    <location>
        <begin position="39"/>
        <end position="63"/>
    </location>
</feature>
<keyword evidence="7" id="KW-0378">Hydrolase</keyword>
<dbReference type="EMBL" id="JAARUV010000001">
    <property type="protein sequence ID" value="MBC1777781.1"/>
    <property type="molecule type" value="Genomic_DNA"/>
</dbReference>
<comment type="similarity">
    <text evidence="1">In the C-terminal section; belongs to the transpeptidase family.</text>
</comment>
<dbReference type="InterPro" id="IPR001460">
    <property type="entry name" value="PCN-bd_Tpept"/>
</dbReference>
<dbReference type="InterPro" id="IPR050396">
    <property type="entry name" value="Glycosyltr_51/Transpeptidase"/>
</dbReference>
<evidence type="ECO:0000259" key="16">
    <source>
        <dbReference type="Pfam" id="PF00905"/>
    </source>
</evidence>
<proteinExistence type="inferred from homology"/>
<dbReference type="RefSeq" id="WP_185494389.1">
    <property type="nucleotide sequence ID" value="NZ_JAARUV010000001.1"/>
</dbReference>
<organism evidence="18 19">
    <name type="scientific">Listeria booriae</name>
    <dbReference type="NCBI Taxonomy" id="1552123"/>
    <lineage>
        <taxon>Bacteria</taxon>
        <taxon>Bacillati</taxon>
        <taxon>Bacillota</taxon>
        <taxon>Bacilli</taxon>
        <taxon>Bacillales</taxon>
        <taxon>Listeriaceae</taxon>
        <taxon>Listeria</taxon>
    </lineage>
</organism>
<keyword evidence="5" id="KW-0328">Glycosyltransferase</keyword>
<dbReference type="InterPro" id="IPR036950">
    <property type="entry name" value="PBP_transglycosylase"/>
</dbReference>
<feature type="domain" description="Penicillin-binding protein transpeptidase" evidence="16">
    <location>
        <begin position="354"/>
        <end position="632"/>
    </location>
</feature>
<dbReference type="InterPro" id="IPR023346">
    <property type="entry name" value="Lysozyme-like_dom_sf"/>
</dbReference>
<comment type="caution">
    <text evidence="18">The sequence shown here is derived from an EMBL/GenBank/DDBJ whole genome shotgun (WGS) entry which is preliminary data.</text>
</comment>
<evidence type="ECO:0000256" key="7">
    <source>
        <dbReference type="ARBA" id="ARBA00022801"/>
    </source>
</evidence>
<dbReference type="Gene3D" id="1.10.3810.10">
    <property type="entry name" value="Biosynthetic peptidoglycan transglycosylase-like"/>
    <property type="match status" value="1"/>
</dbReference>
<comment type="catalytic activity">
    <reaction evidence="13">
        <text>[GlcNAc-(1-&gt;4)-Mur2Ac(oyl-L-Ala-gamma-D-Glu-L-Lys-D-Ala-D-Ala)](n)-di-trans,octa-cis-undecaprenyl diphosphate + beta-D-GlcNAc-(1-&gt;4)-Mur2Ac(oyl-L-Ala-gamma-D-Glu-L-Lys-D-Ala-D-Ala)-di-trans,octa-cis-undecaprenyl diphosphate = [GlcNAc-(1-&gt;4)-Mur2Ac(oyl-L-Ala-gamma-D-Glu-L-Lys-D-Ala-D-Ala)](n+1)-di-trans,octa-cis-undecaprenyl diphosphate + di-trans,octa-cis-undecaprenyl diphosphate + H(+)</text>
        <dbReference type="Rhea" id="RHEA:23708"/>
        <dbReference type="Rhea" id="RHEA-COMP:9602"/>
        <dbReference type="Rhea" id="RHEA-COMP:9603"/>
        <dbReference type="ChEBI" id="CHEBI:15378"/>
        <dbReference type="ChEBI" id="CHEBI:58405"/>
        <dbReference type="ChEBI" id="CHEBI:60033"/>
        <dbReference type="ChEBI" id="CHEBI:78435"/>
        <dbReference type="EC" id="2.4.99.28"/>
    </reaction>
</comment>
<evidence type="ECO:0000256" key="1">
    <source>
        <dbReference type="ARBA" id="ARBA00007090"/>
    </source>
</evidence>
<accession>A0A7X0XNP6</accession>
<evidence type="ECO:0000256" key="11">
    <source>
        <dbReference type="ARBA" id="ARBA00023316"/>
    </source>
</evidence>
<gene>
    <name evidence="18" type="ORF">HCA46_02945</name>
</gene>
<protein>
    <submittedName>
        <fullName evidence="18">PBP1A family penicillin-binding protein</fullName>
    </submittedName>
</protein>
<dbReference type="Pfam" id="PF00905">
    <property type="entry name" value="Transpeptidase"/>
    <property type="match status" value="1"/>
</dbReference>
<name>A0A7X0XNP6_9LIST</name>
<feature type="compositionally biased region" description="Low complexity" evidence="14">
    <location>
        <begin position="842"/>
        <end position="854"/>
    </location>
</feature>
<feature type="region of interest" description="Disordered" evidence="14">
    <location>
        <begin position="1"/>
        <end position="29"/>
    </location>
</feature>
<dbReference type="GO" id="GO:0071555">
    <property type="term" value="P:cell wall organization"/>
    <property type="evidence" value="ECO:0007669"/>
    <property type="project" value="UniProtKB-KW"/>
</dbReference>
<keyword evidence="11" id="KW-0961">Cell wall biogenesis/degradation</keyword>
<dbReference type="GO" id="GO:0008658">
    <property type="term" value="F:penicillin binding"/>
    <property type="evidence" value="ECO:0007669"/>
    <property type="project" value="InterPro"/>
</dbReference>
<feature type="region of interest" description="Disordered" evidence="14">
    <location>
        <begin position="824"/>
        <end position="871"/>
    </location>
</feature>
<dbReference type="InterPro" id="IPR001264">
    <property type="entry name" value="Glyco_trans_51"/>
</dbReference>
<dbReference type="SUPFAM" id="SSF56601">
    <property type="entry name" value="beta-lactamase/transpeptidase-like"/>
    <property type="match status" value="1"/>
</dbReference>
<keyword evidence="4" id="KW-0645">Protease</keyword>
<evidence type="ECO:0000256" key="6">
    <source>
        <dbReference type="ARBA" id="ARBA00022679"/>
    </source>
</evidence>
<evidence type="ECO:0000256" key="3">
    <source>
        <dbReference type="ARBA" id="ARBA00022645"/>
    </source>
</evidence>
<evidence type="ECO:0000259" key="17">
    <source>
        <dbReference type="Pfam" id="PF00912"/>
    </source>
</evidence>
<feature type="domain" description="Glycosyl transferase family 51" evidence="17">
    <location>
        <begin position="87"/>
        <end position="262"/>
    </location>
</feature>
<dbReference type="NCBIfam" id="TIGR02074">
    <property type="entry name" value="PBP_1a_fam"/>
    <property type="match status" value="1"/>
</dbReference>
<reference evidence="18 19" key="1">
    <citation type="submission" date="2020-03" db="EMBL/GenBank/DDBJ databases">
        <title>Soil Listeria distribution.</title>
        <authorList>
            <person name="Liao J."/>
            <person name="Wiedmann M."/>
        </authorList>
    </citation>
    <scope>NUCLEOTIDE SEQUENCE [LARGE SCALE GENOMIC DNA]</scope>
    <source>
        <strain evidence="18 19">FSL L7-1017</strain>
    </source>
</reference>
<keyword evidence="15" id="KW-0472">Membrane</keyword>
<dbReference type="FunFam" id="1.10.3810.10:FF:000001">
    <property type="entry name" value="Penicillin-binding protein 1A"/>
    <property type="match status" value="1"/>
</dbReference>
<keyword evidence="3" id="KW-0121">Carboxypeptidase</keyword>
<evidence type="ECO:0000256" key="4">
    <source>
        <dbReference type="ARBA" id="ARBA00022670"/>
    </source>
</evidence>
<dbReference type="Proteomes" id="UP000547643">
    <property type="component" value="Unassembled WGS sequence"/>
</dbReference>
<dbReference type="AlphaFoldDB" id="A0A7X0XNP6"/>
<keyword evidence="6" id="KW-0808">Transferase</keyword>
<sequence>MADKPQTRSQYRNSKANNQPETQKSTGKGRRITGNVFKVVFFTALFVAFAGIAGGATMFYTYAKEAPKLTDAKLRDPLSSKILDKNGDVYAEIGKERREYIEYKDIPKQLENAVLSTEDSRFYEHDGMDPIRLVSAAAGNITGGFGSQGASTLTQQIIKMSYLDYTNKTLSRKAQEAWMAIQLEEKYSKQELLEIYINKVYLSDGVHGMETAAEHYYGKKLKDLNLAQTALIAGMPQSPNRFNPFTHPDLAKNRRDIVLKLMYNNDKISKSDMEAAQALPITDGLVDEATRKQKTYAYDTYVDQVIDEIGDKYNPFTDGLTIYTALDPDAQKYTEKMLNTDDVINYPDKKFQAGVVVMDTTTGRVQALGGGRETAESKKVSRGLNRATDIKRQPGSTMKPILGYAPAIEYLDWSTAHILDDAPYQYSSGQTLRNYDSGYLGEMSMRRALYLSRNIPAVKASKEVGYDRARDFANNLGLNYKEVYESTVIGSGEASPIQMAGAYGAFGNGGVYNQPHTVTKIVLSDGKTEVNMEPESVVAMKASTAYMISDMLKDVLTQGTGTRANIPGWNIAAKTGTTNYDEAVRIKNGIPSDGTPDSWFVGYSPRYTVSIWTGYDEPNKNYLSPSETRIAAYMFKAMMEHLVAGQKNPDFKKPSNVNEIPVIIGSNPITRAGAGASGSNISYELFLDGTVPTRTSQAEKKESDTDDKDKEKDTQTDAEKKAAEEKAKKEQEAADKEKAKKDAEDAAKKAQEDADKASLQAPGGLNASYNAATKTVSASWASNGAGVTYDVSVNGQTQNYATTSISVGGGSPGSTVVITVVPVKDGKRGSPASTTVTIPAEQTQPNNDQQTTPPAGDTSGSQNNTNPTTNP</sequence>
<dbReference type="Pfam" id="PF00912">
    <property type="entry name" value="Transgly"/>
    <property type="match status" value="1"/>
</dbReference>
<evidence type="ECO:0000256" key="10">
    <source>
        <dbReference type="ARBA" id="ARBA00023268"/>
    </source>
</evidence>
<dbReference type="InterPro" id="IPR012338">
    <property type="entry name" value="Beta-lactam/transpept-like"/>
</dbReference>
<dbReference type="SUPFAM" id="SSF53955">
    <property type="entry name" value="Lysozyme-like"/>
    <property type="match status" value="1"/>
</dbReference>
<dbReference type="PANTHER" id="PTHR32282">
    <property type="entry name" value="BINDING PROTEIN TRANSPEPTIDASE, PUTATIVE-RELATED"/>
    <property type="match status" value="1"/>
</dbReference>
<feature type="compositionally biased region" description="Polar residues" evidence="14">
    <location>
        <begin position="858"/>
        <end position="871"/>
    </location>
</feature>
<evidence type="ECO:0000256" key="5">
    <source>
        <dbReference type="ARBA" id="ARBA00022676"/>
    </source>
</evidence>
<evidence type="ECO:0000256" key="13">
    <source>
        <dbReference type="ARBA" id="ARBA00049902"/>
    </source>
</evidence>
<dbReference type="GO" id="GO:0008360">
    <property type="term" value="P:regulation of cell shape"/>
    <property type="evidence" value="ECO:0007669"/>
    <property type="project" value="UniProtKB-KW"/>
</dbReference>
<dbReference type="GO" id="GO:0009252">
    <property type="term" value="P:peptidoglycan biosynthetic process"/>
    <property type="evidence" value="ECO:0007669"/>
    <property type="project" value="UniProtKB-KW"/>
</dbReference>
<keyword evidence="15" id="KW-0812">Transmembrane</keyword>
<dbReference type="GO" id="GO:0006508">
    <property type="term" value="P:proteolysis"/>
    <property type="evidence" value="ECO:0007669"/>
    <property type="project" value="UniProtKB-KW"/>
</dbReference>
<keyword evidence="10" id="KW-0511">Multifunctional enzyme</keyword>
<dbReference type="GO" id="GO:0009002">
    <property type="term" value="F:serine-type D-Ala-D-Ala carboxypeptidase activity"/>
    <property type="evidence" value="ECO:0007669"/>
    <property type="project" value="UniProtKB-EC"/>
</dbReference>
<evidence type="ECO:0000313" key="19">
    <source>
        <dbReference type="Proteomes" id="UP000547643"/>
    </source>
</evidence>
<comment type="similarity">
    <text evidence="2">In the N-terminal section; belongs to the glycosyltransferase 51 family.</text>
</comment>
<dbReference type="GO" id="GO:0008955">
    <property type="term" value="F:peptidoglycan glycosyltransferase activity"/>
    <property type="evidence" value="ECO:0007669"/>
    <property type="project" value="UniProtKB-EC"/>
</dbReference>
<evidence type="ECO:0000256" key="12">
    <source>
        <dbReference type="ARBA" id="ARBA00034000"/>
    </source>
</evidence>
<comment type="catalytic activity">
    <reaction evidence="12">
        <text>Preferential cleavage: (Ac)2-L-Lys-D-Ala-|-D-Ala. Also transpeptidation of peptidyl-alanyl moieties that are N-acyl substituents of D-alanine.</text>
        <dbReference type="EC" id="3.4.16.4"/>
    </reaction>
</comment>
<evidence type="ECO:0000256" key="14">
    <source>
        <dbReference type="SAM" id="MobiDB-lite"/>
    </source>
</evidence>
<feature type="compositionally biased region" description="Basic and acidic residues" evidence="14">
    <location>
        <begin position="697"/>
        <end position="756"/>
    </location>
</feature>